<feature type="domain" description="CdiI immunity protein" evidence="2">
    <location>
        <begin position="133"/>
        <end position="221"/>
    </location>
</feature>
<reference evidence="4" key="1">
    <citation type="journal article" date="2019" name="Int. J. Syst. Evol. Microbiol.">
        <title>The Global Catalogue of Microorganisms (GCM) 10K type strain sequencing project: providing services to taxonomists for standard genome sequencing and annotation.</title>
        <authorList>
            <consortium name="The Broad Institute Genomics Platform"/>
            <consortium name="The Broad Institute Genome Sequencing Center for Infectious Disease"/>
            <person name="Wu L."/>
            <person name="Ma J."/>
        </authorList>
    </citation>
    <scope>NUCLEOTIDE SEQUENCE [LARGE SCALE GENOMIC DNA]</scope>
    <source>
        <strain evidence="4">JCM 17983</strain>
    </source>
</reference>
<evidence type="ECO:0008006" key="5">
    <source>
        <dbReference type="Google" id="ProtNLM"/>
    </source>
</evidence>
<dbReference type="Pfam" id="PF18431">
    <property type="entry name" value="RNAse_A_bac"/>
    <property type="match status" value="1"/>
</dbReference>
<evidence type="ECO:0000313" key="3">
    <source>
        <dbReference type="EMBL" id="GAA4884191.1"/>
    </source>
</evidence>
<keyword evidence="4" id="KW-1185">Reference proteome</keyword>
<organism evidence="3 4">
    <name type="scientific">Actinomycetospora straminea</name>
    <dbReference type="NCBI Taxonomy" id="663607"/>
    <lineage>
        <taxon>Bacteria</taxon>
        <taxon>Bacillati</taxon>
        <taxon>Actinomycetota</taxon>
        <taxon>Actinomycetes</taxon>
        <taxon>Pseudonocardiales</taxon>
        <taxon>Pseudonocardiaceae</taxon>
        <taxon>Actinomycetospora</taxon>
    </lineage>
</organism>
<sequence>MTEPRIDLDRIAWDWQPGTRDVAPSGRSIESSSFPDREVAEHCVAANLAGNGEVVQAWLATARPTLGTTWEHGTTTGRHVPKWAETAADIVEVTSSLVVLRRDPSMPEGYHVHTAYPVPSRPVDGVDPTSAQWQALAGVFTGYLHQDVGDDHGSIAGGLQAFAREWPRDEVWEATGQAQRLLDRFPTEDATRAATEALGLEYHPPSAGQSYRLWLGDLQQILWRTAP</sequence>
<comment type="caution">
    <text evidence="3">The sequence shown here is derived from an EMBL/GenBank/DDBJ whole genome shotgun (WGS) entry which is preliminary data.</text>
</comment>
<evidence type="ECO:0000259" key="2">
    <source>
        <dbReference type="Pfam" id="PF18593"/>
    </source>
</evidence>
<gene>
    <name evidence="3" type="ORF">GCM10023203_40190</name>
</gene>
<dbReference type="RefSeq" id="WP_274233975.1">
    <property type="nucleotide sequence ID" value="NZ_BAABHQ010000011.1"/>
</dbReference>
<protein>
    <recommendedName>
        <fullName evidence="5">CdiI immunity protein domain-containing protein</fullName>
    </recommendedName>
</protein>
<evidence type="ECO:0000313" key="4">
    <source>
        <dbReference type="Proteomes" id="UP001500457"/>
    </source>
</evidence>
<feature type="domain" description="Bacterial CdiA-CT RNAse A" evidence="1">
    <location>
        <begin position="30"/>
        <end position="117"/>
    </location>
</feature>
<evidence type="ECO:0000259" key="1">
    <source>
        <dbReference type="Pfam" id="PF18431"/>
    </source>
</evidence>
<dbReference type="Proteomes" id="UP001500457">
    <property type="component" value="Unassembled WGS sequence"/>
</dbReference>
<dbReference type="EMBL" id="BAABHQ010000011">
    <property type="protein sequence ID" value="GAA4884191.1"/>
    <property type="molecule type" value="Genomic_DNA"/>
</dbReference>
<proteinExistence type="predicted"/>
<dbReference type="InterPro" id="IPR041129">
    <property type="entry name" value="CdiI_2"/>
</dbReference>
<dbReference type="InterPro" id="IPR041436">
    <property type="entry name" value="RNAse_A_bac"/>
</dbReference>
<dbReference type="Pfam" id="PF18593">
    <property type="entry name" value="CdiI_2"/>
    <property type="match status" value="1"/>
</dbReference>
<name>A0ABP9EQC7_9PSEU</name>
<accession>A0ABP9EQC7</accession>